<feature type="compositionally biased region" description="Basic and acidic residues" evidence="2">
    <location>
        <begin position="441"/>
        <end position="450"/>
    </location>
</feature>
<comment type="caution">
    <text evidence="3">The sequence shown here is derived from an EMBL/GenBank/DDBJ whole genome shotgun (WGS) entry which is preliminary data.</text>
</comment>
<reference evidence="3" key="1">
    <citation type="journal article" date="2018" name="Genome Res.">
        <title>The genomic architecture and molecular evolution of ant odorant receptors.</title>
        <authorList>
            <person name="McKenzie S.K."/>
            <person name="Kronauer D.J.C."/>
        </authorList>
    </citation>
    <scope>NUCLEOTIDE SEQUENCE [LARGE SCALE GENOMIC DNA]</scope>
    <source>
        <strain evidence="3">Clonal line C1</strain>
    </source>
</reference>
<feature type="region of interest" description="Disordered" evidence="2">
    <location>
        <begin position="173"/>
        <end position="221"/>
    </location>
</feature>
<evidence type="ECO:0008006" key="4">
    <source>
        <dbReference type="Google" id="ProtNLM"/>
    </source>
</evidence>
<dbReference type="OrthoDB" id="7693618at2759"/>
<accession>A0A3L8DWU9</accession>
<feature type="region of interest" description="Disordered" evidence="2">
    <location>
        <begin position="498"/>
        <end position="536"/>
    </location>
</feature>
<dbReference type="EMBL" id="QOIP01000003">
    <property type="protein sequence ID" value="RLU24555.1"/>
    <property type="molecule type" value="Genomic_DNA"/>
</dbReference>
<dbReference type="AlphaFoldDB" id="A0A3L8DWU9"/>
<name>A0A3L8DWU9_OOCBI</name>
<evidence type="ECO:0000256" key="1">
    <source>
        <dbReference type="SAM" id="Coils"/>
    </source>
</evidence>
<protein>
    <recommendedName>
        <fullName evidence="4">Reverse transcriptase domain-containing protein</fullName>
    </recommendedName>
</protein>
<keyword evidence="1" id="KW-0175">Coiled coil</keyword>
<evidence type="ECO:0000313" key="3">
    <source>
        <dbReference type="EMBL" id="RLU24555.1"/>
    </source>
</evidence>
<sequence>MANWAVACVVRAIRALGLEVSPHKSEAVFFHDGLRGAPPPAQIMVGNVPVPVGPSIKYLGFTLDGRWSFEDHFVELAPRLERLAAVTSRLMPNLGGPNEKARRLYTGAIRSVALYGAPVWADDLVVTSRAAQAVRHFERRRARLLWTISRWAGPSGAQPVIRNLNEYVDLTSTTQTQDDDAMSVASEVSRRSDASRRSSRTTPTMKRKKMTQYNSDENPDGLDYITTSRELGVRIIDYADQIEAIRKKCGKIQGKLSGDMKSLLQKIKDTAFSLAGRTDPQAETEHLRRTIQSLQKELTFVKEENLALKKDFQMARQAVMPPPPKSVPPKVVTNETFSGTVRVQPEAARKAPSTTALVSSPVVQQSPPQSIDVKSITDTVVRTVMETLKKTGVLGGARRSDSRSTSRGRRLISRPASRESSRGRQQIRLPEGPGGDAWYWQEDRPPTQRTGYERVSDTWLTRMSTMDLIHIGHGPRALRTCKEGRRGIDAAHQVLSEPTFNNCRPRPAAQSASTPPFASGRREPQSADFALKSPATNSRLRGCRTMHLPSLSRNSSYSARLRLGDT</sequence>
<reference evidence="3" key="2">
    <citation type="submission" date="2018-07" db="EMBL/GenBank/DDBJ databases">
        <authorList>
            <person name="Mckenzie S.K."/>
            <person name="Kronauer D.J.C."/>
        </authorList>
    </citation>
    <scope>NUCLEOTIDE SEQUENCE</scope>
    <source>
        <strain evidence="3">Clonal line C1</strain>
    </source>
</reference>
<evidence type="ECO:0000256" key="2">
    <source>
        <dbReference type="SAM" id="MobiDB-lite"/>
    </source>
</evidence>
<proteinExistence type="predicted"/>
<feature type="coiled-coil region" evidence="1">
    <location>
        <begin position="284"/>
        <end position="311"/>
    </location>
</feature>
<gene>
    <name evidence="3" type="ORF">DMN91_002644</name>
</gene>
<organism evidence="3">
    <name type="scientific">Ooceraea biroi</name>
    <name type="common">Clonal raider ant</name>
    <name type="synonym">Cerapachys biroi</name>
    <dbReference type="NCBI Taxonomy" id="2015173"/>
    <lineage>
        <taxon>Eukaryota</taxon>
        <taxon>Metazoa</taxon>
        <taxon>Ecdysozoa</taxon>
        <taxon>Arthropoda</taxon>
        <taxon>Hexapoda</taxon>
        <taxon>Insecta</taxon>
        <taxon>Pterygota</taxon>
        <taxon>Neoptera</taxon>
        <taxon>Endopterygota</taxon>
        <taxon>Hymenoptera</taxon>
        <taxon>Apocrita</taxon>
        <taxon>Aculeata</taxon>
        <taxon>Formicoidea</taxon>
        <taxon>Formicidae</taxon>
        <taxon>Dorylinae</taxon>
        <taxon>Ooceraea</taxon>
    </lineage>
</organism>
<dbReference type="Proteomes" id="UP000279307">
    <property type="component" value="Chromosome 3"/>
</dbReference>
<feature type="compositionally biased region" description="Low complexity" evidence="2">
    <location>
        <begin position="358"/>
        <end position="369"/>
    </location>
</feature>
<feature type="region of interest" description="Disordered" evidence="2">
    <location>
        <begin position="392"/>
        <end position="450"/>
    </location>
</feature>
<feature type="region of interest" description="Disordered" evidence="2">
    <location>
        <begin position="346"/>
        <end position="369"/>
    </location>
</feature>